<dbReference type="Pfam" id="PF00753">
    <property type="entry name" value="Lactamase_B"/>
    <property type="match status" value="1"/>
</dbReference>
<evidence type="ECO:0000256" key="1">
    <source>
        <dbReference type="ARBA" id="ARBA00006759"/>
    </source>
</evidence>
<evidence type="ECO:0000313" key="6">
    <source>
        <dbReference type="EMBL" id="TDH69452.1"/>
    </source>
</evidence>
<sequence length="303" mass="34237">MPNVDCLPGSVVRILGNNPSRMTLNGTNVYIVGQGSRRVMIDCSDGNATFVTRLRDVCHHYQIHEITDLLVTHGHLDHIGGLLQLKMLFPAITVWKYLPDVTNEGNKRLSLKNDESRRLGIQSLQDGQEFLVPGTTSRLTTVYTPGHCNDHVCFVLDTMDELSGPILFSGDCILGFGSCLFDSLIDLMASLAKLDRYKASTIYPGHGPIVLDASAKIQEYRTHRQEREKEILQVLKNQPNATVWEIVKQLYEPLPYSLSMAASQAIRKHLDKLVKENRINELRPARWYTFTKYSKILSKKSQL</sequence>
<dbReference type="PANTHER" id="PTHR23131:SF0">
    <property type="entry name" value="ENDORIBONUCLEASE LACTB2"/>
    <property type="match status" value="1"/>
</dbReference>
<dbReference type="Gene3D" id="3.60.15.10">
    <property type="entry name" value="Ribonuclease Z/Hydroxyacylglutathione hydrolase-like"/>
    <property type="match status" value="1"/>
</dbReference>
<keyword evidence="2" id="KW-0479">Metal-binding</keyword>
<dbReference type="InterPro" id="IPR036866">
    <property type="entry name" value="RibonucZ/Hydroxyglut_hydro"/>
</dbReference>
<comment type="caution">
    <text evidence="6">The sequence shown here is derived from an EMBL/GenBank/DDBJ whole genome shotgun (WGS) entry which is preliminary data.</text>
</comment>
<dbReference type="RefSeq" id="XP_067818951.1">
    <property type="nucleotide sequence ID" value="XM_067962477.1"/>
</dbReference>
<dbReference type="PANTHER" id="PTHR23131">
    <property type="entry name" value="ENDORIBONUCLEASE LACTB2"/>
    <property type="match status" value="1"/>
</dbReference>
<keyword evidence="4" id="KW-0862">Zinc</keyword>
<name>A0A976IEZ9_BRELC</name>
<dbReference type="InterPro" id="IPR001279">
    <property type="entry name" value="Metallo-B-lactamas"/>
</dbReference>
<evidence type="ECO:0000256" key="2">
    <source>
        <dbReference type="ARBA" id="ARBA00022723"/>
    </source>
</evidence>
<evidence type="ECO:0000313" key="7">
    <source>
        <dbReference type="Proteomes" id="UP000294530"/>
    </source>
</evidence>
<dbReference type="InterPro" id="IPR047921">
    <property type="entry name" value="LACTB2-like_MBL-fold"/>
</dbReference>
<reference evidence="6 7" key="1">
    <citation type="journal article" date="2021" name="Genome Biol.">
        <title>AFLAP: assembly-free linkage analysis pipeline using k-mers from genome sequencing data.</title>
        <authorList>
            <person name="Fletcher K."/>
            <person name="Zhang L."/>
            <person name="Gil J."/>
            <person name="Han R."/>
            <person name="Cavanaugh K."/>
            <person name="Michelmore R."/>
        </authorList>
    </citation>
    <scope>NUCLEOTIDE SEQUENCE [LARGE SCALE GENOMIC DNA]</scope>
    <source>
        <strain evidence="6 7">SF5</strain>
    </source>
</reference>
<organism evidence="6 7">
    <name type="scientific">Bremia lactucae</name>
    <name type="common">Lettuce downy mildew</name>
    <dbReference type="NCBI Taxonomy" id="4779"/>
    <lineage>
        <taxon>Eukaryota</taxon>
        <taxon>Sar</taxon>
        <taxon>Stramenopiles</taxon>
        <taxon>Oomycota</taxon>
        <taxon>Peronosporomycetes</taxon>
        <taxon>Peronosporales</taxon>
        <taxon>Peronosporaceae</taxon>
        <taxon>Bremia</taxon>
    </lineage>
</organism>
<evidence type="ECO:0000256" key="3">
    <source>
        <dbReference type="ARBA" id="ARBA00022801"/>
    </source>
</evidence>
<dbReference type="SUPFAM" id="SSF56281">
    <property type="entry name" value="Metallo-hydrolase/oxidoreductase"/>
    <property type="match status" value="1"/>
</dbReference>
<evidence type="ECO:0000259" key="5">
    <source>
        <dbReference type="SMART" id="SM00849"/>
    </source>
</evidence>
<feature type="domain" description="Metallo-beta-lactamase" evidence="5">
    <location>
        <begin position="26"/>
        <end position="206"/>
    </location>
</feature>
<dbReference type="GO" id="GO:0016787">
    <property type="term" value="F:hydrolase activity"/>
    <property type="evidence" value="ECO:0007669"/>
    <property type="project" value="UniProtKB-KW"/>
</dbReference>
<dbReference type="InterPro" id="IPR050662">
    <property type="entry name" value="Sec-metab_biosynth-thioest"/>
</dbReference>
<accession>A0A976IEZ9</accession>
<dbReference type="OrthoDB" id="17458at2759"/>
<dbReference type="KEGG" id="blac:94348148"/>
<dbReference type="SMART" id="SM00849">
    <property type="entry name" value="Lactamase_B"/>
    <property type="match status" value="1"/>
</dbReference>
<dbReference type="Proteomes" id="UP000294530">
    <property type="component" value="Unassembled WGS sequence"/>
</dbReference>
<evidence type="ECO:0000256" key="4">
    <source>
        <dbReference type="ARBA" id="ARBA00022833"/>
    </source>
</evidence>
<dbReference type="GO" id="GO:0046872">
    <property type="term" value="F:metal ion binding"/>
    <property type="evidence" value="ECO:0007669"/>
    <property type="project" value="UniProtKB-KW"/>
</dbReference>
<dbReference type="GeneID" id="94348148"/>
<dbReference type="Pfam" id="PF17778">
    <property type="entry name" value="WHD_BLACT"/>
    <property type="match status" value="1"/>
</dbReference>
<dbReference type="InterPro" id="IPR036388">
    <property type="entry name" value="WH-like_DNA-bd_sf"/>
</dbReference>
<protein>
    <recommendedName>
        <fullName evidence="5">Metallo-beta-lactamase domain-containing protein</fullName>
    </recommendedName>
</protein>
<dbReference type="CDD" id="cd07722">
    <property type="entry name" value="LACTB2-like_MBL-fold"/>
    <property type="match status" value="1"/>
</dbReference>
<dbReference type="AlphaFoldDB" id="A0A976IEZ9"/>
<dbReference type="Gene3D" id="1.10.10.10">
    <property type="entry name" value="Winged helix-like DNA-binding domain superfamily/Winged helix DNA-binding domain"/>
    <property type="match status" value="1"/>
</dbReference>
<dbReference type="InterPro" id="IPR041516">
    <property type="entry name" value="LACTB2_WH"/>
</dbReference>
<dbReference type="FunFam" id="3.60.15.10:FF:000041">
    <property type="entry name" value="Metallo-beta-lactamase domain protein"/>
    <property type="match status" value="1"/>
</dbReference>
<proteinExistence type="inferred from homology"/>
<gene>
    <name evidence="6" type="ORF">CCR75_004391</name>
</gene>
<comment type="similarity">
    <text evidence="1">Belongs to the metallo-beta-lactamase superfamily. Glyoxalase II family.</text>
</comment>
<dbReference type="EMBL" id="SHOA02000002">
    <property type="protein sequence ID" value="TDH69452.1"/>
    <property type="molecule type" value="Genomic_DNA"/>
</dbReference>
<keyword evidence="3" id="KW-0378">Hydrolase</keyword>
<keyword evidence="7" id="KW-1185">Reference proteome</keyword>